<dbReference type="Pfam" id="PF10934">
    <property type="entry name" value="Sheath_initiator"/>
    <property type="match status" value="1"/>
</dbReference>
<dbReference type="AlphaFoldDB" id="A0A1E4QZ11"/>
<protein>
    <recommendedName>
        <fullName evidence="3">DUF2634 domain-containing protein</fullName>
    </recommendedName>
</protein>
<dbReference type="EMBL" id="MECQ01000006">
    <property type="protein sequence ID" value="ODV53453.1"/>
    <property type="molecule type" value="Genomic_DNA"/>
</dbReference>
<accession>A0A1E4QZ11</accession>
<reference evidence="1 2" key="1">
    <citation type="submission" date="2016-09" db="EMBL/GenBank/DDBJ databases">
        <title>Draft genome sequence of the soil isolate, Lysinibacillus fusiformis M5, a potential hypoxanthine producer.</title>
        <authorList>
            <person name="Gallegos-Monterrosa R."/>
            <person name="Maroti G."/>
            <person name="Balint B."/>
            <person name="Kovacs A.T."/>
        </authorList>
    </citation>
    <scope>NUCLEOTIDE SEQUENCE [LARGE SCALE GENOMIC DNA]</scope>
    <source>
        <strain evidence="1 2">M5</strain>
    </source>
</reference>
<gene>
    <name evidence="1" type="ORF">BG258_22790</name>
</gene>
<evidence type="ECO:0008006" key="3">
    <source>
        <dbReference type="Google" id="ProtNLM"/>
    </source>
</evidence>
<name>A0A1E4QZ11_9BACI</name>
<evidence type="ECO:0000313" key="1">
    <source>
        <dbReference type="EMBL" id="ODV53453.1"/>
    </source>
</evidence>
<evidence type="ECO:0000313" key="2">
    <source>
        <dbReference type="Proteomes" id="UP000094784"/>
    </source>
</evidence>
<dbReference type="RefSeq" id="WP_069482496.1">
    <property type="nucleotide sequence ID" value="NZ_KV766182.1"/>
</dbReference>
<proteinExistence type="predicted"/>
<dbReference type="OrthoDB" id="89089at2"/>
<sequence>MLPKIAQLEFDTQEVKTDLPPLGKSFLYDFDKGDFVFRNGKMVEIHGLETLKQWILKVLKTERFRFRIYKDIPYGVTLEDLIGSSLPRAFIEAEIKREVSASLMEHTHIQEIQEWQFSHDGKWMRIKFRVVTVEGAFEIYEPIKKVAA</sequence>
<dbReference type="Proteomes" id="UP000094784">
    <property type="component" value="Unassembled WGS sequence"/>
</dbReference>
<comment type="caution">
    <text evidence="1">The sequence shown here is derived from an EMBL/GenBank/DDBJ whole genome shotgun (WGS) entry which is preliminary data.</text>
</comment>
<organism evidence="1 2">
    <name type="scientific">Lysinibacillus fusiformis</name>
    <dbReference type="NCBI Taxonomy" id="28031"/>
    <lineage>
        <taxon>Bacteria</taxon>
        <taxon>Bacillati</taxon>
        <taxon>Bacillota</taxon>
        <taxon>Bacilli</taxon>
        <taxon>Bacillales</taxon>
        <taxon>Bacillaceae</taxon>
        <taxon>Lysinibacillus</taxon>
    </lineage>
</organism>
<dbReference type="InterPro" id="IPR020288">
    <property type="entry name" value="Sheath_initiator"/>
</dbReference>